<dbReference type="Gene3D" id="1.10.246.220">
    <property type="match status" value="1"/>
</dbReference>
<name>A0AAV8UCD5_9ROSI</name>
<evidence type="ECO:0008006" key="7">
    <source>
        <dbReference type="Google" id="ProtNLM"/>
    </source>
</evidence>
<evidence type="ECO:0000256" key="1">
    <source>
        <dbReference type="ARBA" id="ARBA00004123"/>
    </source>
</evidence>
<dbReference type="PANTHER" id="PTHR47863">
    <property type="entry name" value="RING/FYVE/PHD ZINC FINGER SUPERFAMILY PROTEIN"/>
    <property type="match status" value="1"/>
</dbReference>
<dbReference type="InterPro" id="IPR001005">
    <property type="entry name" value="SANT/Myb"/>
</dbReference>
<dbReference type="InterPro" id="IPR009057">
    <property type="entry name" value="Homeodomain-like_sf"/>
</dbReference>
<reference evidence="5 6" key="1">
    <citation type="submission" date="2021-09" db="EMBL/GenBank/DDBJ databases">
        <title>Genomic insights and catalytic innovation underlie evolution of tropane alkaloids biosynthesis.</title>
        <authorList>
            <person name="Wang Y.-J."/>
            <person name="Tian T."/>
            <person name="Huang J.-P."/>
            <person name="Huang S.-X."/>
        </authorList>
    </citation>
    <scope>NUCLEOTIDE SEQUENCE [LARGE SCALE GENOMIC DNA]</scope>
    <source>
        <strain evidence="5">KIB-2018</strain>
        <tissue evidence="5">Leaf</tissue>
    </source>
</reference>
<evidence type="ECO:0000256" key="2">
    <source>
        <dbReference type="ARBA" id="ARBA00023242"/>
    </source>
</evidence>
<dbReference type="CDD" id="cd11660">
    <property type="entry name" value="SANT_TRF"/>
    <property type="match status" value="1"/>
</dbReference>
<evidence type="ECO:0000259" key="4">
    <source>
        <dbReference type="PROSITE" id="PS51294"/>
    </source>
</evidence>
<sequence>MAYHKECMNFEPNFDQTGKFYCPFCWFKQQLATAIRLKKRAFLKKRALLDFIGLKVTGKVRENRKDLADDGVDEEFVLGKEVHTQPKESAKVANCDEVEIVVEDHVDPSAPRVKVGGIMLHVQEEKTKGVTSAMSKENGNGGNVCDLNEVEILEHDEGMECEKSEELNDDQDGNMEDGHQVETSKAQGVEEYCAVTDATHGSSKDNSDAVEGPQESLVQRVEEEQMNQNVPEATMLFTGADCAPRDEVPAQKVNKKADSDTKVIILRQKRFKQVCRKKTPRHCDLSSRKEVFPESVTTILNENNDNQYHKVKSSKALRECQKSAEGFTNLQFDHEKHKRMFWTSKEEDMLREGVRMYSTEVNKNIPWRKILEFGRHIFHSTRTPVDLKDKWRKFVAK</sequence>
<dbReference type="SUPFAM" id="SSF46689">
    <property type="entry name" value="Homeodomain-like"/>
    <property type="match status" value="1"/>
</dbReference>
<dbReference type="EMBL" id="JAIWQS010000008">
    <property type="protein sequence ID" value="KAJ8898977.1"/>
    <property type="molecule type" value="Genomic_DNA"/>
</dbReference>
<evidence type="ECO:0000313" key="5">
    <source>
        <dbReference type="EMBL" id="KAJ8898977.1"/>
    </source>
</evidence>
<dbReference type="AlphaFoldDB" id="A0AAV8UCD5"/>
<evidence type="ECO:0000259" key="3">
    <source>
        <dbReference type="PROSITE" id="PS50090"/>
    </source>
</evidence>
<dbReference type="SMART" id="SM00717">
    <property type="entry name" value="SANT"/>
    <property type="match status" value="1"/>
</dbReference>
<feature type="domain" description="Myb-like" evidence="3">
    <location>
        <begin position="334"/>
        <end position="395"/>
    </location>
</feature>
<dbReference type="PANTHER" id="PTHR47863:SF5">
    <property type="entry name" value="HOMEODOMAIN-LIKE PROTEIN WITH RING_FYVE_PHD-TYPE ZINC FINGER DOMAIN-CONTAINING PROTEIN-RELATED"/>
    <property type="match status" value="1"/>
</dbReference>
<accession>A0AAV8UCD5</accession>
<keyword evidence="2" id="KW-0539">Nucleus</keyword>
<comment type="caution">
    <text evidence="5">The sequence shown here is derived from an EMBL/GenBank/DDBJ whole genome shotgun (WGS) entry which is preliminary data.</text>
</comment>
<dbReference type="InterPro" id="IPR017930">
    <property type="entry name" value="Myb_dom"/>
</dbReference>
<feature type="domain" description="HTH myb-type" evidence="4">
    <location>
        <begin position="334"/>
        <end position="397"/>
    </location>
</feature>
<dbReference type="PROSITE" id="PS50090">
    <property type="entry name" value="MYB_LIKE"/>
    <property type="match status" value="1"/>
</dbReference>
<comment type="subcellular location">
    <subcellularLocation>
        <location evidence="1">Nucleus</location>
    </subcellularLocation>
</comment>
<dbReference type="Proteomes" id="UP001159364">
    <property type="component" value="Linkage Group LG08"/>
</dbReference>
<gene>
    <name evidence="5" type="ORF">K2173_008479</name>
</gene>
<evidence type="ECO:0000313" key="6">
    <source>
        <dbReference type="Proteomes" id="UP001159364"/>
    </source>
</evidence>
<dbReference type="PROSITE" id="PS51294">
    <property type="entry name" value="HTH_MYB"/>
    <property type="match status" value="1"/>
</dbReference>
<keyword evidence="6" id="KW-1185">Reference proteome</keyword>
<dbReference type="GO" id="GO:0005634">
    <property type="term" value="C:nucleus"/>
    <property type="evidence" value="ECO:0007669"/>
    <property type="project" value="UniProtKB-SubCell"/>
</dbReference>
<protein>
    <recommendedName>
        <fullName evidence="7">Myb-like domain-containing protein</fullName>
    </recommendedName>
</protein>
<organism evidence="5 6">
    <name type="scientific">Erythroxylum novogranatense</name>
    <dbReference type="NCBI Taxonomy" id="1862640"/>
    <lineage>
        <taxon>Eukaryota</taxon>
        <taxon>Viridiplantae</taxon>
        <taxon>Streptophyta</taxon>
        <taxon>Embryophyta</taxon>
        <taxon>Tracheophyta</taxon>
        <taxon>Spermatophyta</taxon>
        <taxon>Magnoliopsida</taxon>
        <taxon>eudicotyledons</taxon>
        <taxon>Gunneridae</taxon>
        <taxon>Pentapetalae</taxon>
        <taxon>rosids</taxon>
        <taxon>fabids</taxon>
        <taxon>Malpighiales</taxon>
        <taxon>Erythroxylaceae</taxon>
        <taxon>Erythroxylum</taxon>
    </lineage>
</organism>
<proteinExistence type="predicted"/>